<dbReference type="Proteomes" id="UP000545037">
    <property type="component" value="Unassembled WGS sequence"/>
</dbReference>
<organism evidence="2 3">
    <name type="scientific">Brevundimonas variabilis</name>
    <dbReference type="NCBI Taxonomy" id="74312"/>
    <lineage>
        <taxon>Bacteria</taxon>
        <taxon>Pseudomonadati</taxon>
        <taxon>Pseudomonadota</taxon>
        <taxon>Alphaproteobacteria</taxon>
        <taxon>Caulobacterales</taxon>
        <taxon>Caulobacteraceae</taxon>
        <taxon>Brevundimonas</taxon>
    </lineage>
</organism>
<keyword evidence="3" id="KW-1185">Reference proteome</keyword>
<keyword evidence="1" id="KW-1133">Transmembrane helix</keyword>
<keyword evidence="1" id="KW-0812">Transmembrane</keyword>
<comment type="caution">
    <text evidence="2">The sequence shown here is derived from an EMBL/GenBank/DDBJ whole genome shotgun (WGS) entry which is preliminary data.</text>
</comment>
<reference evidence="2 3" key="1">
    <citation type="submission" date="2020-08" db="EMBL/GenBank/DDBJ databases">
        <title>Genomic Encyclopedia of Type Strains, Phase IV (KMG-IV): sequencing the most valuable type-strain genomes for metagenomic binning, comparative biology and taxonomic classification.</title>
        <authorList>
            <person name="Goeker M."/>
        </authorList>
    </citation>
    <scope>NUCLEOTIDE SEQUENCE [LARGE SCALE GENOMIC DNA]</scope>
    <source>
        <strain evidence="2 3">DSM 4737</strain>
    </source>
</reference>
<feature type="transmembrane region" description="Helical" evidence="1">
    <location>
        <begin position="29"/>
        <end position="48"/>
    </location>
</feature>
<gene>
    <name evidence="2" type="ORF">GGR13_002149</name>
</gene>
<dbReference type="AlphaFoldDB" id="A0A7W9FER1"/>
<evidence type="ECO:0000256" key="1">
    <source>
        <dbReference type="SAM" id="Phobius"/>
    </source>
</evidence>
<keyword evidence="1" id="KW-0472">Membrane</keyword>
<dbReference type="EMBL" id="JACHOR010000003">
    <property type="protein sequence ID" value="MBB5746545.1"/>
    <property type="molecule type" value="Genomic_DNA"/>
</dbReference>
<protein>
    <submittedName>
        <fullName evidence="2">Membrane-associated phospholipid phosphatase</fullName>
    </submittedName>
</protein>
<accession>A0A7W9FER1</accession>
<name>A0A7W9FER1_9CAUL</name>
<sequence>MIICAVSGLMALCLMLGLKLISPKRFAQILAGIGTGLAIGLALSRLSAGGHHG</sequence>
<proteinExistence type="predicted"/>
<evidence type="ECO:0000313" key="2">
    <source>
        <dbReference type="EMBL" id="MBB5746545.1"/>
    </source>
</evidence>
<evidence type="ECO:0000313" key="3">
    <source>
        <dbReference type="Proteomes" id="UP000545037"/>
    </source>
</evidence>